<dbReference type="Pfam" id="PF12697">
    <property type="entry name" value="Abhydrolase_6"/>
    <property type="match status" value="1"/>
</dbReference>
<organism evidence="2 3">
    <name type="scientific">Arthrobacter hankyongi</name>
    <dbReference type="NCBI Taxonomy" id="2904801"/>
    <lineage>
        <taxon>Bacteria</taxon>
        <taxon>Bacillati</taxon>
        <taxon>Actinomycetota</taxon>
        <taxon>Actinomycetes</taxon>
        <taxon>Micrococcales</taxon>
        <taxon>Micrococcaceae</taxon>
        <taxon>Arthrobacter</taxon>
    </lineage>
</organism>
<dbReference type="Proteomes" id="UP001165368">
    <property type="component" value="Unassembled WGS sequence"/>
</dbReference>
<feature type="domain" description="AB hydrolase-1" evidence="1">
    <location>
        <begin position="37"/>
        <end position="245"/>
    </location>
</feature>
<keyword evidence="3" id="KW-1185">Reference proteome</keyword>
<sequence length="257" mass="26863">MVQTVQSADGTTIAYEQDGSGPPLILVGGALSARQGAAALVPLLAGDFTVISYDRRGRGDSTDTPPYAVEREIEDLRALAGAAGGPVQLYGHSSGAILCLEAVAAGLPVDKVAVYEPPYFTHRVKDEPWQVFLNEIQALADAGHWSQAVEAFIRHTGAHFDEGIKQSPWWPAAVALAPTLPYDLTLTADAVVPEERFGSIAVPVLALYGSTSPDWAAAAAAAVASSVKDGHQGIVPGQGHGADPKVLAPFLIGFFRD</sequence>
<gene>
    <name evidence="2" type="ORF">LVY72_03030</name>
</gene>
<reference evidence="2" key="1">
    <citation type="submission" date="2022-01" db="EMBL/GenBank/DDBJ databases">
        <authorList>
            <person name="Jo J.-H."/>
            <person name="Im W.-T."/>
        </authorList>
    </citation>
    <scope>NUCLEOTIDE SEQUENCE</scope>
    <source>
        <strain evidence="2">I2-34</strain>
    </source>
</reference>
<evidence type="ECO:0000313" key="2">
    <source>
        <dbReference type="EMBL" id="MCG2620885.1"/>
    </source>
</evidence>
<dbReference type="EMBL" id="JAKLTQ010000001">
    <property type="protein sequence ID" value="MCG2620885.1"/>
    <property type="molecule type" value="Genomic_DNA"/>
</dbReference>
<keyword evidence="2" id="KW-0378">Hydrolase</keyword>
<comment type="caution">
    <text evidence="2">The sequence shown here is derived from an EMBL/GenBank/DDBJ whole genome shotgun (WGS) entry which is preliminary data.</text>
</comment>
<dbReference type="InterPro" id="IPR000073">
    <property type="entry name" value="AB_hydrolase_1"/>
</dbReference>
<dbReference type="InterPro" id="IPR029058">
    <property type="entry name" value="AB_hydrolase_fold"/>
</dbReference>
<evidence type="ECO:0000259" key="1">
    <source>
        <dbReference type="Pfam" id="PF12697"/>
    </source>
</evidence>
<dbReference type="Gene3D" id="3.40.50.1820">
    <property type="entry name" value="alpha/beta hydrolase"/>
    <property type="match status" value="1"/>
</dbReference>
<proteinExistence type="predicted"/>
<dbReference type="SUPFAM" id="SSF53474">
    <property type="entry name" value="alpha/beta-Hydrolases"/>
    <property type="match status" value="1"/>
</dbReference>
<protein>
    <submittedName>
        <fullName evidence="2">Alpha/beta fold hydrolase</fullName>
    </submittedName>
</protein>
<evidence type="ECO:0000313" key="3">
    <source>
        <dbReference type="Proteomes" id="UP001165368"/>
    </source>
</evidence>
<name>A0ABS9L2Q3_9MICC</name>
<dbReference type="GO" id="GO:0016787">
    <property type="term" value="F:hydrolase activity"/>
    <property type="evidence" value="ECO:0007669"/>
    <property type="project" value="UniProtKB-KW"/>
</dbReference>
<dbReference type="RefSeq" id="WP_237817967.1">
    <property type="nucleotide sequence ID" value="NZ_JAKLTQ010000001.1"/>
</dbReference>
<accession>A0ABS9L2Q3</accession>